<dbReference type="CDD" id="cd07731">
    <property type="entry name" value="ComA-like_MBL-fold"/>
    <property type="match status" value="1"/>
</dbReference>
<dbReference type="InterPro" id="IPR036866">
    <property type="entry name" value="RibonucZ/Hydroxyglut_hydro"/>
</dbReference>
<keyword evidence="1" id="KW-1133">Transmembrane helix</keyword>
<dbReference type="InterPro" id="IPR035681">
    <property type="entry name" value="ComA-like_MBL"/>
</dbReference>
<dbReference type="SUPFAM" id="SSF56281">
    <property type="entry name" value="Metallo-hydrolase/oxidoreductase"/>
    <property type="match status" value="1"/>
</dbReference>
<evidence type="ECO:0000313" key="4">
    <source>
        <dbReference type="Proteomes" id="UP000034956"/>
    </source>
</evidence>
<evidence type="ECO:0000313" key="3">
    <source>
        <dbReference type="EMBL" id="KKU90936.1"/>
    </source>
</evidence>
<keyword evidence="1" id="KW-0812">Transmembrane</keyword>
<feature type="transmembrane region" description="Helical" evidence="1">
    <location>
        <begin position="22"/>
        <end position="44"/>
    </location>
</feature>
<dbReference type="EMBL" id="LCPF01000005">
    <property type="protein sequence ID" value="KKU90936.1"/>
    <property type="molecule type" value="Genomic_DNA"/>
</dbReference>
<evidence type="ECO:0000256" key="1">
    <source>
        <dbReference type="SAM" id="Phobius"/>
    </source>
</evidence>
<protein>
    <submittedName>
        <fullName evidence="3">Metallo-beta-lactamase family protein</fullName>
    </submittedName>
</protein>
<dbReference type="Gene3D" id="3.60.15.10">
    <property type="entry name" value="Ribonuclease Z/Hydroxyacylglutathione hydrolase-like"/>
    <property type="match status" value="1"/>
</dbReference>
<organism evidence="3 4">
    <name type="scientific">Candidatus Jorgensenbacteria bacterium GW2011_GWA1_48_11</name>
    <dbReference type="NCBI Taxonomy" id="1618660"/>
    <lineage>
        <taxon>Bacteria</taxon>
        <taxon>Candidatus Joergenseniibacteriota</taxon>
    </lineage>
</organism>
<keyword evidence="1" id="KW-0472">Membrane</keyword>
<dbReference type="InterPro" id="IPR001279">
    <property type="entry name" value="Metallo-B-lactamas"/>
</dbReference>
<dbReference type="PANTHER" id="PTHR30619:SF1">
    <property type="entry name" value="RECOMBINATION PROTEIN 2"/>
    <property type="match status" value="1"/>
</dbReference>
<name>A0A0G1U9T9_9BACT</name>
<dbReference type="PANTHER" id="PTHR30619">
    <property type="entry name" value="DNA INTERNALIZATION/COMPETENCE PROTEIN COMEC/REC2"/>
    <property type="match status" value="1"/>
</dbReference>
<accession>A0A0G1U9T9</accession>
<dbReference type="AlphaFoldDB" id="A0A0G1U9T9"/>
<dbReference type="Pfam" id="PF00753">
    <property type="entry name" value="Lactamase_B"/>
    <property type="match status" value="1"/>
</dbReference>
<feature type="domain" description="Metallo-beta-lactamase" evidence="2">
    <location>
        <begin position="64"/>
        <end position="250"/>
    </location>
</feature>
<sequence length="300" mass="33199">MSIKDWLENEIISKFDGYKGRLFVFGTAIIFLNFLVWTQVYAAVFKARDLKINFFDVGQGDSELVILPGGVKILIDGGPPNGRLLENLAEILPPTDRYIDLVVLSHSQLDHFGGLIEIIKRYRIGAFIWNGRGGIVPAFRDLMNLVEAKGTPSVVLARNDGIHYGASDLRVLLPDDQTLRSRDLNDTALVLELVSKNSRTLFTGDIGAETEKKVILALTNGVDVLKIAHHGSRFSSSEEFLGALQPKLAMIEVGKNNYGHPTSDVLNRLKNIGASIFRTDRNGNVELAIDGRRIKVFAEK</sequence>
<reference evidence="3 4" key="1">
    <citation type="journal article" date="2015" name="Nature">
        <title>rRNA introns, odd ribosomes, and small enigmatic genomes across a large radiation of phyla.</title>
        <authorList>
            <person name="Brown C.T."/>
            <person name="Hug L.A."/>
            <person name="Thomas B.C."/>
            <person name="Sharon I."/>
            <person name="Castelle C.J."/>
            <person name="Singh A."/>
            <person name="Wilkins M.J."/>
            <person name="Williams K.H."/>
            <person name="Banfield J.F."/>
        </authorList>
    </citation>
    <scope>NUCLEOTIDE SEQUENCE [LARGE SCALE GENOMIC DNA]</scope>
</reference>
<dbReference type="Proteomes" id="UP000034956">
    <property type="component" value="Unassembled WGS sequence"/>
</dbReference>
<dbReference type="InterPro" id="IPR052159">
    <property type="entry name" value="Competence_DNA_uptake"/>
</dbReference>
<comment type="caution">
    <text evidence="3">The sequence shown here is derived from an EMBL/GenBank/DDBJ whole genome shotgun (WGS) entry which is preliminary data.</text>
</comment>
<proteinExistence type="predicted"/>
<gene>
    <name evidence="3" type="ORF">UY23_C0005G0032</name>
</gene>
<evidence type="ECO:0000259" key="2">
    <source>
        <dbReference type="Pfam" id="PF00753"/>
    </source>
</evidence>